<keyword evidence="3" id="KW-1185">Reference proteome</keyword>
<sequence length="308" mass="33924">MNGPDRGFIKKPESMSIQENTSIIGVCGVSTIGDAAPHEGGGPFISDSFAFKHLLAGLGSRQTWFLGISPETLVEEHGEYLNGSSCRQRKAVLSREMIDKRSQGLENLEVVGPADVLLRFLGIPPGEYSFKSRWGRLETREPSDPGCSSPAGPSHIEPTMLHNIGASRQGSSTPHPRSGSKATPIPLLGLVRRDAEVQLKHVSEMVWNAGWGYNERGKLRRFLQNASPTLDEAERIRRRLEFRKLCQRLADELLVHVGATFTPHLQVLLGVQPGAVARRPWRPAHDSVSCYLQGLFRRSFSAFTPGRG</sequence>
<dbReference type="Proteomes" id="UP001287356">
    <property type="component" value="Unassembled WGS sequence"/>
</dbReference>
<reference evidence="2" key="1">
    <citation type="journal article" date="2023" name="Mol. Phylogenet. Evol.">
        <title>Genome-scale phylogeny and comparative genomics of the fungal order Sordariales.</title>
        <authorList>
            <person name="Hensen N."/>
            <person name="Bonometti L."/>
            <person name="Westerberg I."/>
            <person name="Brannstrom I.O."/>
            <person name="Guillou S."/>
            <person name="Cros-Aarteil S."/>
            <person name="Calhoun S."/>
            <person name="Haridas S."/>
            <person name="Kuo A."/>
            <person name="Mondo S."/>
            <person name="Pangilinan J."/>
            <person name="Riley R."/>
            <person name="LaButti K."/>
            <person name="Andreopoulos B."/>
            <person name="Lipzen A."/>
            <person name="Chen C."/>
            <person name="Yan M."/>
            <person name="Daum C."/>
            <person name="Ng V."/>
            <person name="Clum A."/>
            <person name="Steindorff A."/>
            <person name="Ohm R.A."/>
            <person name="Martin F."/>
            <person name="Silar P."/>
            <person name="Natvig D.O."/>
            <person name="Lalanne C."/>
            <person name="Gautier V."/>
            <person name="Ament-Velasquez S.L."/>
            <person name="Kruys A."/>
            <person name="Hutchinson M.I."/>
            <person name="Powell A.J."/>
            <person name="Barry K."/>
            <person name="Miller A.N."/>
            <person name="Grigoriev I.V."/>
            <person name="Debuchy R."/>
            <person name="Gladieux P."/>
            <person name="Hiltunen Thoren M."/>
            <person name="Johannesson H."/>
        </authorList>
    </citation>
    <scope>NUCLEOTIDE SEQUENCE</scope>
    <source>
        <strain evidence="2">CBS 958.72</strain>
    </source>
</reference>
<name>A0AAE0JXD8_9PEZI</name>
<organism evidence="2 3">
    <name type="scientific">Lasiosphaeria ovina</name>
    <dbReference type="NCBI Taxonomy" id="92902"/>
    <lineage>
        <taxon>Eukaryota</taxon>
        <taxon>Fungi</taxon>
        <taxon>Dikarya</taxon>
        <taxon>Ascomycota</taxon>
        <taxon>Pezizomycotina</taxon>
        <taxon>Sordariomycetes</taxon>
        <taxon>Sordariomycetidae</taxon>
        <taxon>Sordariales</taxon>
        <taxon>Lasiosphaeriaceae</taxon>
        <taxon>Lasiosphaeria</taxon>
    </lineage>
</organism>
<comment type="caution">
    <text evidence="2">The sequence shown here is derived from an EMBL/GenBank/DDBJ whole genome shotgun (WGS) entry which is preliminary data.</text>
</comment>
<dbReference type="AlphaFoldDB" id="A0AAE0JXD8"/>
<reference evidence="2" key="2">
    <citation type="submission" date="2023-06" db="EMBL/GenBank/DDBJ databases">
        <authorList>
            <consortium name="Lawrence Berkeley National Laboratory"/>
            <person name="Haridas S."/>
            <person name="Hensen N."/>
            <person name="Bonometti L."/>
            <person name="Westerberg I."/>
            <person name="Brannstrom I.O."/>
            <person name="Guillou S."/>
            <person name="Cros-Aarteil S."/>
            <person name="Calhoun S."/>
            <person name="Kuo A."/>
            <person name="Mondo S."/>
            <person name="Pangilinan J."/>
            <person name="Riley R."/>
            <person name="Labutti K."/>
            <person name="Andreopoulos B."/>
            <person name="Lipzen A."/>
            <person name="Chen C."/>
            <person name="Yanf M."/>
            <person name="Daum C."/>
            <person name="Ng V."/>
            <person name="Clum A."/>
            <person name="Steindorff A."/>
            <person name="Ohm R."/>
            <person name="Martin F."/>
            <person name="Silar P."/>
            <person name="Natvig D."/>
            <person name="Lalanne C."/>
            <person name="Gautier V."/>
            <person name="Ament-Velasquez S.L."/>
            <person name="Kruys A."/>
            <person name="Hutchinson M.I."/>
            <person name="Powell A.J."/>
            <person name="Barry K."/>
            <person name="Miller A.N."/>
            <person name="Grigoriev I.V."/>
            <person name="Debuchy R."/>
            <person name="Gladieux P."/>
            <person name="Thoren M.H."/>
            <person name="Johannesson H."/>
        </authorList>
    </citation>
    <scope>NUCLEOTIDE SEQUENCE</scope>
    <source>
        <strain evidence="2">CBS 958.72</strain>
    </source>
</reference>
<feature type="region of interest" description="Disordered" evidence="1">
    <location>
        <begin position="165"/>
        <end position="184"/>
    </location>
</feature>
<feature type="compositionally biased region" description="Polar residues" evidence="1">
    <location>
        <begin position="166"/>
        <end position="175"/>
    </location>
</feature>
<accession>A0AAE0JXD8</accession>
<evidence type="ECO:0000313" key="2">
    <source>
        <dbReference type="EMBL" id="KAK3366109.1"/>
    </source>
</evidence>
<dbReference type="EMBL" id="JAULSN010000008">
    <property type="protein sequence ID" value="KAK3366109.1"/>
    <property type="molecule type" value="Genomic_DNA"/>
</dbReference>
<evidence type="ECO:0000313" key="3">
    <source>
        <dbReference type="Proteomes" id="UP001287356"/>
    </source>
</evidence>
<proteinExistence type="predicted"/>
<feature type="region of interest" description="Disordered" evidence="1">
    <location>
        <begin position="137"/>
        <end position="159"/>
    </location>
</feature>
<protein>
    <submittedName>
        <fullName evidence="2">Uncharacterized protein</fullName>
    </submittedName>
</protein>
<evidence type="ECO:0000256" key="1">
    <source>
        <dbReference type="SAM" id="MobiDB-lite"/>
    </source>
</evidence>
<gene>
    <name evidence="2" type="ORF">B0T24DRAFT_711521</name>
</gene>